<name>A0A3D8IYH8_9HELI</name>
<organism evidence="4 5">
    <name type="scientific">Helicobacter cholecystus</name>
    <dbReference type="NCBI Taxonomy" id="45498"/>
    <lineage>
        <taxon>Bacteria</taxon>
        <taxon>Pseudomonadati</taxon>
        <taxon>Campylobacterota</taxon>
        <taxon>Epsilonproteobacteria</taxon>
        <taxon>Campylobacterales</taxon>
        <taxon>Helicobacteraceae</taxon>
        <taxon>Helicobacter</taxon>
    </lineage>
</organism>
<dbReference type="GO" id="GO:0016758">
    <property type="term" value="F:hexosyltransferase activity"/>
    <property type="evidence" value="ECO:0007669"/>
    <property type="project" value="UniProtKB-ARBA"/>
</dbReference>
<accession>A0A3D8IYH8</accession>
<evidence type="ECO:0000313" key="4">
    <source>
        <dbReference type="EMBL" id="RDU70020.1"/>
    </source>
</evidence>
<dbReference type="RefSeq" id="WP_104723824.1">
    <property type="nucleotide sequence ID" value="NZ_FZNE01000002.1"/>
</dbReference>
<dbReference type="CDD" id="cd00761">
    <property type="entry name" value="Glyco_tranf_GTA_type"/>
    <property type="match status" value="1"/>
</dbReference>
<evidence type="ECO:0000313" key="5">
    <source>
        <dbReference type="Proteomes" id="UP000257067"/>
    </source>
</evidence>
<dbReference type="PANTHER" id="PTHR22916">
    <property type="entry name" value="GLYCOSYLTRANSFERASE"/>
    <property type="match status" value="1"/>
</dbReference>
<evidence type="ECO:0000256" key="1">
    <source>
        <dbReference type="ARBA" id="ARBA00022676"/>
    </source>
</evidence>
<feature type="domain" description="Glycosyltransferase 2-like" evidence="3">
    <location>
        <begin position="6"/>
        <end position="121"/>
    </location>
</feature>
<keyword evidence="5" id="KW-1185">Reference proteome</keyword>
<dbReference type="InterPro" id="IPR001173">
    <property type="entry name" value="Glyco_trans_2-like"/>
</dbReference>
<reference evidence="4 5" key="1">
    <citation type="submission" date="2018-04" db="EMBL/GenBank/DDBJ databases">
        <title>Novel Campyloabacter and Helicobacter Species and Strains.</title>
        <authorList>
            <person name="Mannion A.J."/>
            <person name="Shen Z."/>
            <person name="Fox J.G."/>
        </authorList>
    </citation>
    <scope>NUCLEOTIDE SEQUENCE [LARGE SCALE GENOMIC DNA]</scope>
    <source>
        <strain evidence="4 5">ATCC 700242</strain>
    </source>
</reference>
<proteinExistence type="predicted"/>
<protein>
    <recommendedName>
        <fullName evidence="3">Glycosyltransferase 2-like domain-containing protein</fullName>
    </recommendedName>
</protein>
<dbReference type="OrthoDB" id="5372349at2"/>
<gene>
    <name evidence="4" type="ORF">CQA62_00990</name>
</gene>
<dbReference type="AlphaFoldDB" id="A0A3D8IYH8"/>
<dbReference type="Pfam" id="PF00535">
    <property type="entry name" value="Glycos_transf_2"/>
    <property type="match status" value="1"/>
</dbReference>
<dbReference type="InterPro" id="IPR029044">
    <property type="entry name" value="Nucleotide-diphossugar_trans"/>
</dbReference>
<evidence type="ECO:0000259" key="3">
    <source>
        <dbReference type="Pfam" id="PF00535"/>
    </source>
</evidence>
<keyword evidence="1" id="KW-0328">Glycosyltransferase</keyword>
<dbReference type="Gene3D" id="3.90.550.10">
    <property type="entry name" value="Spore Coat Polysaccharide Biosynthesis Protein SpsA, Chain A"/>
    <property type="match status" value="1"/>
</dbReference>
<dbReference type="SUPFAM" id="SSF53448">
    <property type="entry name" value="Nucleotide-diphospho-sugar transferases"/>
    <property type="match status" value="1"/>
</dbReference>
<dbReference type="EMBL" id="NXLU01000001">
    <property type="protein sequence ID" value="RDU70020.1"/>
    <property type="molecule type" value="Genomic_DNA"/>
</dbReference>
<evidence type="ECO:0000256" key="2">
    <source>
        <dbReference type="ARBA" id="ARBA00022679"/>
    </source>
</evidence>
<keyword evidence="2" id="KW-0808">Transferase</keyword>
<dbReference type="PANTHER" id="PTHR22916:SF51">
    <property type="entry name" value="GLYCOSYLTRANSFERASE EPSH-RELATED"/>
    <property type="match status" value="1"/>
</dbReference>
<dbReference type="Proteomes" id="UP000257067">
    <property type="component" value="Unassembled WGS sequence"/>
</dbReference>
<sequence length="282" mass="32687">MNPLLSVVIPIYNVAPYLKQCLDSVISQTYSNLQIILVNDGSTDESEIIAKEYLSNQQVELISVQNGGLSQARNIGLSRARGEYIYFIDSDDYIAAGFLQEMIEIAQSFGVEFVCNDHIVPFDLDEPKLKPRVKPRELEVDSQSIILGGAVWRCLFAKSLLNRSGVKFLEGKIYEDEGFLYMVLPFVSKFVRYCGEPYYYRQREKSIMSNHKKFRSYDLLDIFKAIYRFYETNGFLHRLNPPYYFLSSCAYGYENEKEYLQKAKSLAKELEIPPIHLKKIYK</sequence>
<comment type="caution">
    <text evidence="4">The sequence shown here is derived from an EMBL/GenBank/DDBJ whole genome shotgun (WGS) entry which is preliminary data.</text>
</comment>